<proteinExistence type="predicted"/>
<dbReference type="Proteomes" id="UP000663855">
    <property type="component" value="Unassembled WGS sequence"/>
</dbReference>
<keyword evidence="8" id="KW-1185">Reference proteome</keyword>
<evidence type="ECO:0000313" key="8">
    <source>
        <dbReference type="Proteomes" id="UP000663866"/>
    </source>
</evidence>
<evidence type="ECO:0000313" key="2">
    <source>
        <dbReference type="EMBL" id="CAF1454076.1"/>
    </source>
</evidence>
<dbReference type="Proteomes" id="UP000663866">
    <property type="component" value="Unassembled WGS sequence"/>
</dbReference>
<evidence type="ECO:0000313" key="6">
    <source>
        <dbReference type="EMBL" id="CAF5100457.1"/>
    </source>
</evidence>
<accession>A0A815B107</accession>
<dbReference type="EMBL" id="CAJNRE010008372">
    <property type="protein sequence ID" value="CAF2072683.1"/>
    <property type="molecule type" value="Genomic_DNA"/>
</dbReference>
<evidence type="ECO:0000313" key="4">
    <source>
        <dbReference type="EMBL" id="CAF4249391.1"/>
    </source>
</evidence>
<comment type="caution">
    <text evidence="1">The sequence shown here is derived from an EMBL/GenBank/DDBJ whole genome shotgun (WGS) entry which is preliminary data.</text>
</comment>
<sequence length="190" mass="21831">MNNLLYLRSACFQLGDPMMHSGLRDFLLNLINNCHSAEQSSSLIKTRHSLRITDPRISELFSGTIKFYSTVYIGRVRFTASNYCRDKHVDDSTILYRAGNEIHFGRIHRIFTVDGGDIFLQIFSLASSFYFDCDTDDEQYEYEAIEMGMISSGTTTCIIKANQIIEKCVFYLQSNNYATFIRFPNLVESS</sequence>
<organism evidence="1 7">
    <name type="scientific">Rotaria magnacalcarata</name>
    <dbReference type="NCBI Taxonomy" id="392030"/>
    <lineage>
        <taxon>Eukaryota</taxon>
        <taxon>Metazoa</taxon>
        <taxon>Spiralia</taxon>
        <taxon>Gnathifera</taxon>
        <taxon>Rotifera</taxon>
        <taxon>Eurotatoria</taxon>
        <taxon>Bdelloidea</taxon>
        <taxon>Philodinida</taxon>
        <taxon>Philodinidae</taxon>
        <taxon>Rotaria</taxon>
    </lineage>
</organism>
<dbReference type="Proteomes" id="UP000663824">
    <property type="component" value="Unassembled WGS sequence"/>
</dbReference>
<dbReference type="EMBL" id="CAJNOV010006854">
    <property type="protein sequence ID" value="CAF1262844.1"/>
    <property type="molecule type" value="Genomic_DNA"/>
</dbReference>
<dbReference type="EMBL" id="CAJOBG010008680">
    <property type="protein sequence ID" value="CAF4249391.1"/>
    <property type="molecule type" value="Genomic_DNA"/>
</dbReference>
<gene>
    <name evidence="5" type="ORF">BYL167_LOCUS55833</name>
    <name evidence="1" type="ORF">CJN711_LOCUS15080</name>
    <name evidence="6" type="ORF">GIL414_LOCUS62698</name>
    <name evidence="2" type="ORF">KQP761_LOCUS12152</name>
    <name evidence="3" type="ORF">MBJ925_LOCUS17017</name>
    <name evidence="4" type="ORF">OVN521_LOCUS28937</name>
</gene>
<dbReference type="Proteomes" id="UP000681967">
    <property type="component" value="Unassembled WGS sequence"/>
</dbReference>
<dbReference type="EMBL" id="CAJOBJ010254563">
    <property type="protein sequence ID" value="CAF5100457.1"/>
    <property type="molecule type" value="Genomic_DNA"/>
</dbReference>
<protein>
    <submittedName>
        <fullName evidence="1">Uncharacterized protein</fullName>
    </submittedName>
</protein>
<dbReference type="OrthoDB" id="10000281at2759"/>
<reference evidence="1" key="1">
    <citation type="submission" date="2021-02" db="EMBL/GenBank/DDBJ databases">
        <authorList>
            <person name="Nowell W R."/>
        </authorList>
    </citation>
    <scope>NUCLEOTIDE SEQUENCE</scope>
</reference>
<evidence type="ECO:0000313" key="7">
    <source>
        <dbReference type="Proteomes" id="UP000663855"/>
    </source>
</evidence>
<dbReference type="EMBL" id="CAJNOW010005581">
    <property type="protein sequence ID" value="CAF1454076.1"/>
    <property type="molecule type" value="Genomic_DNA"/>
</dbReference>
<evidence type="ECO:0000313" key="1">
    <source>
        <dbReference type="EMBL" id="CAF1262844.1"/>
    </source>
</evidence>
<dbReference type="Proteomes" id="UP000663834">
    <property type="component" value="Unassembled WGS sequence"/>
</dbReference>
<dbReference type="Proteomes" id="UP000681720">
    <property type="component" value="Unassembled WGS sequence"/>
</dbReference>
<name>A0A815B107_9BILA</name>
<evidence type="ECO:0000313" key="5">
    <source>
        <dbReference type="EMBL" id="CAF5016464.1"/>
    </source>
</evidence>
<evidence type="ECO:0000313" key="3">
    <source>
        <dbReference type="EMBL" id="CAF2072683.1"/>
    </source>
</evidence>
<dbReference type="EMBL" id="CAJOBH010213434">
    <property type="protein sequence ID" value="CAF5016464.1"/>
    <property type="molecule type" value="Genomic_DNA"/>
</dbReference>
<dbReference type="AlphaFoldDB" id="A0A815B107"/>